<sequence>MAEAQSEEIRLPPCSAERPTPRRDQASTLRGVWRRKGGHASRRLFAALRCALSLPTPSQATPCQRAEGWGVRRRMKQAKGSIGEHRYFAQRWKRLHGAPCLRPRRPHTRGFAWNGKGRKRTGTANCAFHCLSLPSAWASTSRLLGAHSTTYRPKAFLWSQRARTSALKVQAPRRPTNSQKSHFQASSRWWGGNCSTIGGPEKIFPFIERPQTTRAASIEKQNPMPKMGKEQPQKGEGSENTMPKMGKPYAQNGVGFARFRKVTMPKMGKSLIYHTP</sequence>
<protein>
    <submittedName>
        <fullName evidence="2">Uncharacterized protein</fullName>
    </submittedName>
</protein>
<dbReference type="KEGG" id="rid:RIdsm_02744"/>
<accession>A0A5P3ADU1</accession>
<feature type="compositionally biased region" description="Basic and acidic residues" evidence="1">
    <location>
        <begin position="227"/>
        <end position="237"/>
    </location>
</feature>
<evidence type="ECO:0000313" key="2">
    <source>
        <dbReference type="EMBL" id="QEW26936.1"/>
    </source>
</evidence>
<dbReference type="AlphaFoldDB" id="A0A5P3ADU1"/>
<feature type="region of interest" description="Disordered" evidence="1">
    <location>
        <begin position="216"/>
        <end position="249"/>
    </location>
</feature>
<reference evidence="2 3" key="1">
    <citation type="submission" date="2018-08" db="EMBL/GenBank/DDBJ databases">
        <title>Genetic Globetrotter - A new plasmid hitch-hiking vast phylogenetic and geographic distances.</title>
        <authorList>
            <person name="Vollmers J."/>
            <person name="Petersen J."/>
        </authorList>
    </citation>
    <scope>NUCLEOTIDE SEQUENCE [LARGE SCALE GENOMIC DNA]</scope>
    <source>
        <strain evidence="2 3">DSM 26383</strain>
    </source>
</reference>
<organism evidence="2 3">
    <name type="scientific">Roseovarius indicus</name>
    <dbReference type="NCBI Taxonomy" id="540747"/>
    <lineage>
        <taxon>Bacteria</taxon>
        <taxon>Pseudomonadati</taxon>
        <taxon>Pseudomonadota</taxon>
        <taxon>Alphaproteobacteria</taxon>
        <taxon>Rhodobacterales</taxon>
        <taxon>Roseobacteraceae</taxon>
        <taxon>Roseovarius</taxon>
    </lineage>
</organism>
<evidence type="ECO:0000256" key="1">
    <source>
        <dbReference type="SAM" id="MobiDB-lite"/>
    </source>
</evidence>
<proteinExistence type="predicted"/>
<dbReference type="EMBL" id="CP031598">
    <property type="protein sequence ID" value="QEW26936.1"/>
    <property type="molecule type" value="Genomic_DNA"/>
</dbReference>
<gene>
    <name evidence="2" type="ORF">RIdsm_02744</name>
</gene>
<name>A0A5P3ADU1_9RHOB</name>
<feature type="region of interest" description="Disordered" evidence="1">
    <location>
        <begin position="1"/>
        <end position="27"/>
    </location>
</feature>
<dbReference type="Proteomes" id="UP000325785">
    <property type="component" value="Chromosome"/>
</dbReference>
<evidence type="ECO:0000313" key="3">
    <source>
        <dbReference type="Proteomes" id="UP000325785"/>
    </source>
</evidence>